<dbReference type="PROSITE" id="PS00086">
    <property type="entry name" value="CYTOCHROME_P450"/>
    <property type="match status" value="1"/>
</dbReference>
<keyword evidence="5" id="KW-0560">Oxidoreductase</keyword>
<dbReference type="Gene3D" id="1.10.630.10">
    <property type="entry name" value="Cytochrome P450"/>
    <property type="match status" value="1"/>
</dbReference>
<dbReference type="GO" id="GO:0016705">
    <property type="term" value="F:oxidoreductase activity, acting on paired donors, with incorporation or reduction of molecular oxygen"/>
    <property type="evidence" value="ECO:0007669"/>
    <property type="project" value="InterPro"/>
</dbReference>
<dbReference type="InterPro" id="IPR001128">
    <property type="entry name" value="Cyt_P450"/>
</dbReference>
<evidence type="ECO:0000313" key="6">
    <source>
        <dbReference type="EMBL" id="KAF6226684.1"/>
    </source>
</evidence>
<keyword evidence="5" id="KW-0503">Monooxygenase</keyword>
<dbReference type="PANTHER" id="PTHR24305:SF166">
    <property type="entry name" value="CYTOCHROME P450 12A4, MITOCHONDRIAL-RELATED"/>
    <property type="match status" value="1"/>
</dbReference>
<dbReference type="GeneID" id="59294064"/>
<dbReference type="InterPro" id="IPR050121">
    <property type="entry name" value="Cytochrome_P450_monoxygenase"/>
</dbReference>
<keyword evidence="5" id="KW-0349">Heme</keyword>
<gene>
    <name evidence="6" type="ORF">HO173_012430</name>
</gene>
<evidence type="ECO:0000313" key="7">
    <source>
        <dbReference type="Proteomes" id="UP000578531"/>
    </source>
</evidence>
<dbReference type="GO" id="GO:0020037">
    <property type="term" value="F:heme binding"/>
    <property type="evidence" value="ECO:0007669"/>
    <property type="project" value="InterPro"/>
</dbReference>
<dbReference type="RefSeq" id="XP_037158835.1">
    <property type="nucleotide sequence ID" value="XM_037314299.1"/>
</dbReference>
<dbReference type="GO" id="GO:0005506">
    <property type="term" value="F:iron ion binding"/>
    <property type="evidence" value="ECO:0007669"/>
    <property type="project" value="InterPro"/>
</dbReference>
<keyword evidence="4 5" id="KW-0408">Iron</keyword>
<organism evidence="6 7">
    <name type="scientific">Letharia columbiana</name>
    <dbReference type="NCBI Taxonomy" id="112416"/>
    <lineage>
        <taxon>Eukaryota</taxon>
        <taxon>Fungi</taxon>
        <taxon>Dikarya</taxon>
        <taxon>Ascomycota</taxon>
        <taxon>Pezizomycotina</taxon>
        <taxon>Lecanoromycetes</taxon>
        <taxon>OSLEUM clade</taxon>
        <taxon>Lecanoromycetidae</taxon>
        <taxon>Lecanorales</taxon>
        <taxon>Lecanorineae</taxon>
        <taxon>Parmeliaceae</taxon>
        <taxon>Letharia</taxon>
    </lineage>
</organism>
<name>A0A8H6FG67_9LECA</name>
<dbReference type="Pfam" id="PF00067">
    <property type="entry name" value="p450"/>
    <property type="match status" value="1"/>
</dbReference>
<proteinExistence type="inferred from homology"/>
<dbReference type="SUPFAM" id="SSF48264">
    <property type="entry name" value="Cytochrome P450"/>
    <property type="match status" value="1"/>
</dbReference>
<keyword evidence="3 5" id="KW-0479">Metal-binding</keyword>
<evidence type="ECO:0000256" key="2">
    <source>
        <dbReference type="ARBA" id="ARBA00010617"/>
    </source>
</evidence>
<dbReference type="InterPro" id="IPR036396">
    <property type="entry name" value="Cyt_P450_sf"/>
</dbReference>
<evidence type="ECO:0000256" key="3">
    <source>
        <dbReference type="ARBA" id="ARBA00022723"/>
    </source>
</evidence>
<evidence type="ECO:0000256" key="1">
    <source>
        <dbReference type="ARBA" id="ARBA00001971"/>
    </source>
</evidence>
<dbReference type="GO" id="GO:0004497">
    <property type="term" value="F:monooxygenase activity"/>
    <property type="evidence" value="ECO:0007669"/>
    <property type="project" value="UniProtKB-KW"/>
</dbReference>
<reference evidence="6 7" key="1">
    <citation type="journal article" date="2020" name="Genomics">
        <title>Complete, high-quality genomes from long-read metagenomic sequencing of two wolf lichen thalli reveals enigmatic genome architecture.</title>
        <authorList>
            <person name="McKenzie S.K."/>
            <person name="Walston R.F."/>
            <person name="Allen J.L."/>
        </authorList>
    </citation>
    <scope>NUCLEOTIDE SEQUENCE [LARGE SCALE GENOMIC DNA]</scope>
    <source>
        <strain evidence="6">WasteWater2</strain>
    </source>
</reference>
<keyword evidence="7" id="KW-1185">Reference proteome</keyword>
<dbReference type="InterPro" id="IPR017972">
    <property type="entry name" value="Cyt_P450_CS"/>
</dbReference>
<evidence type="ECO:0000256" key="5">
    <source>
        <dbReference type="RuleBase" id="RU000461"/>
    </source>
</evidence>
<dbReference type="PANTHER" id="PTHR24305">
    <property type="entry name" value="CYTOCHROME P450"/>
    <property type="match status" value="1"/>
</dbReference>
<comment type="caution">
    <text evidence="6">The sequence shown here is derived from an EMBL/GenBank/DDBJ whole genome shotgun (WGS) entry which is preliminary data.</text>
</comment>
<accession>A0A8H6FG67</accession>
<protein>
    <recommendedName>
        <fullName evidence="8">Cytochrome P450</fullName>
    </recommendedName>
</protein>
<dbReference type="OrthoDB" id="1470350at2759"/>
<sequence length="571" mass="64180">MDLFVRTAPEEGREYILRHRFRHAFCSEKRGLSYLLQILFAVFERCLRSYQQNNEGSPPFIYRTVCAMPESCRCILVLQRGGDRYDHRLYLRAKKRNKFIELEDERNAWRAKYSSKWRIAFWCQEFARGKNLLEMLGVEIVPPWMIMAKAEVEDRCMQMCLSAEAGMLTPNVDETEKVVYAHLLSNMNRASNSMVPKPIGPKADIDGSRSAIEQERRNGVASEIIDHITGHETVGVRLAYLTYHLAQHSSIQNRLRAELHSNTTTNSLRSLDSLPLLEAIVLETHRLTPSISGPLPRVTPPQGCELAGFFIPNGVRLSGQAYSLHKEEQVFGGDAGAWRPDRWLQAGEKKGNEMRRWMWQFGGGGTGCLGQHFATLRDALPRTCIADGKFDAVAETKAVVAATCISFGTIMVDGDDGAIEQQGGFLTPPKSGKLPVNCLVKPSITASGPNKGKSSFSNLIALLRPLKNTIVGARTHWTEERGKFTYHVDFVRWVHLQAVPPDGCFFDVLELKSLISLPDCAFLDSKVIDTPKMPWSHLSEMSNYNFDAWKAVEDTIGAHSKDMALYVLTKL</sequence>
<comment type="cofactor">
    <cofactor evidence="1">
        <name>heme</name>
        <dbReference type="ChEBI" id="CHEBI:30413"/>
    </cofactor>
</comment>
<comment type="similarity">
    <text evidence="2 5">Belongs to the cytochrome P450 family.</text>
</comment>
<evidence type="ECO:0008006" key="8">
    <source>
        <dbReference type="Google" id="ProtNLM"/>
    </source>
</evidence>
<evidence type="ECO:0000256" key="4">
    <source>
        <dbReference type="ARBA" id="ARBA00023004"/>
    </source>
</evidence>
<dbReference type="Proteomes" id="UP000578531">
    <property type="component" value="Unassembled WGS sequence"/>
</dbReference>
<dbReference type="AlphaFoldDB" id="A0A8H6FG67"/>
<dbReference type="EMBL" id="JACCJC010000090">
    <property type="protein sequence ID" value="KAF6226684.1"/>
    <property type="molecule type" value="Genomic_DNA"/>
</dbReference>